<dbReference type="GO" id="GO:0000030">
    <property type="term" value="F:mannosyltransferase activity"/>
    <property type="evidence" value="ECO:0007669"/>
    <property type="project" value="InterPro"/>
</dbReference>
<keyword evidence="3" id="KW-0328">Glycosyltransferase</keyword>
<dbReference type="Proteomes" id="UP000215027">
    <property type="component" value="Chromosome I"/>
</dbReference>
<feature type="transmembrane region" description="Helical" evidence="8">
    <location>
        <begin position="302"/>
        <end position="324"/>
    </location>
</feature>
<evidence type="ECO:0000259" key="9">
    <source>
        <dbReference type="Pfam" id="PF02366"/>
    </source>
</evidence>
<dbReference type="KEGG" id="pbf:CFX0092_A0914"/>
<keyword evidence="5 8" id="KW-0812">Transmembrane</keyword>
<keyword evidence="2" id="KW-1003">Cell membrane</keyword>
<dbReference type="AlphaFoldDB" id="A0A160T081"/>
<evidence type="ECO:0000256" key="6">
    <source>
        <dbReference type="ARBA" id="ARBA00022989"/>
    </source>
</evidence>
<feature type="transmembrane region" description="Helical" evidence="8">
    <location>
        <begin position="279"/>
        <end position="295"/>
    </location>
</feature>
<accession>A0A160T081</accession>
<proteinExistence type="predicted"/>
<dbReference type="GO" id="GO:0005886">
    <property type="term" value="C:plasma membrane"/>
    <property type="evidence" value="ECO:0007669"/>
    <property type="project" value="UniProtKB-SubCell"/>
</dbReference>
<evidence type="ECO:0000256" key="4">
    <source>
        <dbReference type="ARBA" id="ARBA00022679"/>
    </source>
</evidence>
<protein>
    <recommendedName>
        <fullName evidence="9">ArnT-like N-terminal domain-containing protein</fullName>
    </recommendedName>
</protein>
<dbReference type="EMBL" id="LN890655">
    <property type="protein sequence ID" value="CUS02792.2"/>
    <property type="molecule type" value="Genomic_DNA"/>
</dbReference>
<comment type="subcellular location">
    <subcellularLocation>
        <location evidence="1">Cell membrane</location>
        <topology evidence="1">Multi-pass membrane protein</topology>
    </subcellularLocation>
</comment>
<dbReference type="InterPro" id="IPR050297">
    <property type="entry name" value="LipidA_mod_glycosyltrf_83"/>
</dbReference>
<evidence type="ECO:0000256" key="3">
    <source>
        <dbReference type="ARBA" id="ARBA00022676"/>
    </source>
</evidence>
<dbReference type="GO" id="GO:0009103">
    <property type="term" value="P:lipopolysaccharide biosynthetic process"/>
    <property type="evidence" value="ECO:0007669"/>
    <property type="project" value="UniProtKB-ARBA"/>
</dbReference>
<feature type="transmembrane region" description="Helical" evidence="8">
    <location>
        <begin position="330"/>
        <end position="350"/>
    </location>
</feature>
<evidence type="ECO:0000256" key="5">
    <source>
        <dbReference type="ARBA" id="ARBA00022692"/>
    </source>
</evidence>
<sequence length="517" mass="55600">MAVLLAALLIAALFYRLTEPEPAISDAIGYLVAGARLAEGHGPSFEDANNDFAGPFFMPLAFQVSRPGDTRHFLGFPPGFPALLAVGARFNAIQAVVPLLAGLTVAATYFLGLALGASRGASLWAAGILAATAAFWQFGTAAWSEIPATLAVAAGMTLYLRSRPPDGRAWLWLPAAIVLSFGHFIRYSNVTFLAAPAIYELYTARGKLLTERGRWPFWIAIAAGLVAIPLFNHTYYGGALITSYSPSHGWYPSPPFAPGYALGPSFVNGYSLRESLKTLWGNFPLLLLLAPWGLWRLPRPGGVLAAAAILFGLLPYAFYAFAPAGINSRFLLPIFPFVAVAVGAALADLLPRLRRPLGWAAGTAIIAALLFLVSGHWTAVTADNAAARSTVARVRELVAPLEPEAVVLSVMYNDLIAVYGGRSVLNYRRIPISDPALGRYRTEMLEPCLTGSVARLRDRAIPVYYIVDQQSPAWDPLPILQRHFTLTEMGGATRIVRVGERVASDVTLDESLCGFAE</sequence>
<name>A0A160T081_9CHLR</name>
<keyword evidence="4" id="KW-0808">Transferase</keyword>
<dbReference type="GO" id="GO:0006493">
    <property type="term" value="P:protein O-linked glycosylation"/>
    <property type="evidence" value="ECO:0007669"/>
    <property type="project" value="InterPro"/>
</dbReference>
<feature type="transmembrane region" description="Helical" evidence="8">
    <location>
        <begin position="123"/>
        <end position="143"/>
    </location>
</feature>
<dbReference type="PANTHER" id="PTHR33908">
    <property type="entry name" value="MANNOSYLTRANSFERASE YKCB-RELATED"/>
    <property type="match status" value="1"/>
</dbReference>
<feature type="transmembrane region" description="Helical" evidence="8">
    <location>
        <begin position="169"/>
        <end position="194"/>
    </location>
</feature>
<organism evidence="10 11">
    <name type="scientific">Candidatus Promineifilum breve</name>
    <dbReference type="NCBI Taxonomy" id="1806508"/>
    <lineage>
        <taxon>Bacteria</taxon>
        <taxon>Bacillati</taxon>
        <taxon>Chloroflexota</taxon>
        <taxon>Ardenticatenia</taxon>
        <taxon>Candidatus Promineifilales</taxon>
        <taxon>Candidatus Promineifilaceae</taxon>
        <taxon>Candidatus Promineifilum</taxon>
    </lineage>
</organism>
<dbReference type="PANTHER" id="PTHR33908:SF11">
    <property type="entry name" value="MEMBRANE PROTEIN"/>
    <property type="match status" value="1"/>
</dbReference>
<dbReference type="Pfam" id="PF02366">
    <property type="entry name" value="PMT"/>
    <property type="match status" value="1"/>
</dbReference>
<feature type="domain" description="ArnT-like N-terminal" evidence="9">
    <location>
        <begin position="99"/>
        <end position="231"/>
    </location>
</feature>
<gene>
    <name evidence="10" type="ORF">CFX0092_A0914</name>
</gene>
<evidence type="ECO:0000256" key="7">
    <source>
        <dbReference type="ARBA" id="ARBA00023136"/>
    </source>
</evidence>
<keyword evidence="7 8" id="KW-0472">Membrane</keyword>
<evidence type="ECO:0000313" key="11">
    <source>
        <dbReference type="Proteomes" id="UP000215027"/>
    </source>
</evidence>
<evidence type="ECO:0000256" key="2">
    <source>
        <dbReference type="ARBA" id="ARBA00022475"/>
    </source>
</evidence>
<evidence type="ECO:0000256" key="8">
    <source>
        <dbReference type="SAM" id="Phobius"/>
    </source>
</evidence>
<feature type="transmembrane region" description="Helical" evidence="8">
    <location>
        <begin position="92"/>
        <end position="111"/>
    </location>
</feature>
<dbReference type="InterPro" id="IPR003342">
    <property type="entry name" value="ArnT-like_N"/>
</dbReference>
<evidence type="ECO:0000313" key="10">
    <source>
        <dbReference type="EMBL" id="CUS02792.2"/>
    </source>
</evidence>
<keyword evidence="6 8" id="KW-1133">Transmembrane helix</keyword>
<feature type="transmembrane region" description="Helical" evidence="8">
    <location>
        <begin position="215"/>
        <end position="236"/>
    </location>
</feature>
<feature type="transmembrane region" description="Helical" evidence="8">
    <location>
        <begin position="357"/>
        <end position="379"/>
    </location>
</feature>
<dbReference type="GO" id="GO:0016763">
    <property type="term" value="F:pentosyltransferase activity"/>
    <property type="evidence" value="ECO:0007669"/>
    <property type="project" value="TreeGrafter"/>
</dbReference>
<keyword evidence="11" id="KW-1185">Reference proteome</keyword>
<reference evidence="10" key="1">
    <citation type="submission" date="2016-01" db="EMBL/GenBank/DDBJ databases">
        <authorList>
            <person name="Mcilroy J.S."/>
            <person name="Karst M S."/>
            <person name="Albertsen M."/>
        </authorList>
    </citation>
    <scope>NUCLEOTIDE SEQUENCE</scope>
    <source>
        <strain evidence="10">Cfx-K</strain>
    </source>
</reference>
<evidence type="ECO:0000256" key="1">
    <source>
        <dbReference type="ARBA" id="ARBA00004651"/>
    </source>
</evidence>